<dbReference type="Gene3D" id="1.10.10.60">
    <property type="entry name" value="Homeodomain-like"/>
    <property type="match status" value="1"/>
</dbReference>
<dbReference type="SUPFAM" id="SSF52317">
    <property type="entry name" value="Class I glutamine amidotransferase-like"/>
    <property type="match status" value="1"/>
</dbReference>
<protein>
    <submittedName>
        <fullName evidence="6">Helix-turn-helix domain-containing protein</fullName>
    </submittedName>
</protein>
<dbReference type="AlphaFoldDB" id="A0A6M5UL68"/>
<dbReference type="RefSeq" id="WP_154799227.1">
    <property type="nucleotide sequence ID" value="NZ_CP052757.1"/>
</dbReference>
<proteinExistence type="predicted"/>
<dbReference type="InterPro" id="IPR052158">
    <property type="entry name" value="INH-QAR"/>
</dbReference>
<evidence type="ECO:0000256" key="4">
    <source>
        <dbReference type="SAM" id="MobiDB-lite"/>
    </source>
</evidence>
<dbReference type="Pfam" id="PF12833">
    <property type="entry name" value="HTH_18"/>
    <property type="match status" value="1"/>
</dbReference>
<dbReference type="PANTHER" id="PTHR43130:SF3">
    <property type="entry name" value="HTH-TYPE TRANSCRIPTIONAL REGULATOR RV1931C"/>
    <property type="match status" value="1"/>
</dbReference>
<dbReference type="CDD" id="cd03137">
    <property type="entry name" value="GATase1_AraC_1"/>
    <property type="match status" value="1"/>
</dbReference>
<dbReference type="InterPro" id="IPR002818">
    <property type="entry name" value="DJ-1/PfpI"/>
</dbReference>
<feature type="region of interest" description="Disordered" evidence="4">
    <location>
        <begin position="15"/>
        <end position="34"/>
    </location>
</feature>
<keyword evidence="2" id="KW-0238">DNA-binding</keyword>
<dbReference type="Proteomes" id="UP000451354">
    <property type="component" value="Chromosome"/>
</dbReference>
<gene>
    <name evidence="6" type="ORF">FIC82_016480</name>
</gene>
<evidence type="ECO:0000313" key="6">
    <source>
        <dbReference type="EMBL" id="QJW37539.1"/>
    </source>
</evidence>
<keyword evidence="7" id="KW-1185">Reference proteome</keyword>
<accession>A0A6M5UL68</accession>
<sequence>MPALAPAGVVVPSSAATGAPTRVPTGAPAREPAGRPERVAVVAFDGISPFHLAVPGLVLGSDALAGAAYDVVVCAPTPGRLATSAGFAVHVDHGLEAIEDAATVVLPSWHHDVEPPPALLAAVRAAHARGARVVGLCLGAFLVAASGVADGREVVTHWRAAERLGRDHPAVTVRSDVLWVDHGDVVTSAGTAAALDCCLHLVRRDHGARVAARVARALVLAPHRTGGQAQFVPAPVPPEDTADPVELAMVWARSHLDEPISLDSWARAAGTSRRTFTRRFAARTGLSPVRWLLDQRVDRARELLETTDLAVDRVADAAGLGSAESLRHHFRARLGTSPSRYRVEFGSTPPSGPDDRDPARPPAGRRR</sequence>
<keyword evidence="1" id="KW-0805">Transcription regulation</keyword>
<dbReference type="InterPro" id="IPR018062">
    <property type="entry name" value="HTH_AraC-typ_CS"/>
</dbReference>
<dbReference type="KEGG" id="cprt:FIC82_016480"/>
<dbReference type="Pfam" id="PF01965">
    <property type="entry name" value="DJ-1_PfpI"/>
    <property type="match status" value="1"/>
</dbReference>
<evidence type="ECO:0000259" key="5">
    <source>
        <dbReference type="PROSITE" id="PS01124"/>
    </source>
</evidence>
<dbReference type="Gene3D" id="3.40.50.880">
    <property type="match status" value="1"/>
</dbReference>
<dbReference type="PANTHER" id="PTHR43130">
    <property type="entry name" value="ARAC-FAMILY TRANSCRIPTIONAL REGULATOR"/>
    <property type="match status" value="1"/>
</dbReference>
<feature type="domain" description="HTH araC/xylS-type" evidence="5">
    <location>
        <begin position="246"/>
        <end position="344"/>
    </location>
</feature>
<dbReference type="PROSITE" id="PS01124">
    <property type="entry name" value="HTH_ARAC_FAMILY_2"/>
    <property type="match status" value="1"/>
</dbReference>
<dbReference type="InterPro" id="IPR009057">
    <property type="entry name" value="Homeodomain-like_sf"/>
</dbReference>
<dbReference type="PROSITE" id="PS00041">
    <property type="entry name" value="HTH_ARAC_FAMILY_1"/>
    <property type="match status" value="1"/>
</dbReference>
<evidence type="ECO:0000256" key="2">
    <source>
        <dbReference type="ARBA" id="ARBA00023125"/>
    </source>
</evidence>
<name>A0A6M5UL68_9MICO</name>
<dbReference type="GO" id="GO:0003700">
    <property type="term" value="F:DNA-binding transcription factor activity"/>
    <property type="evidence" value="ECO:0007669"/>
    <property type="project" value="InterPro"/>
</dbReference>
<evidence type="ECO:0000256" key="1">
    <source>
        <dbReference type="ARBA" id="ARBA00023015"/>
    </source>
</evidence>
<dbReference type="OrthoDB" id="3194870at2"/>
<evidence type="ECO:0000313" key="7">
    <source>
        <dbReference type="Proteomes" id="UP000451354"/>
    </source>
</evidence>
<keyword evidence="3" id="KW-0804">Transcription</keyword>
<dbReference type="GO" id="GO:0043565">
    <property type="term" value="F:sequence-specific DNA binding"/>
    <property type="evidence" value="ECO:0007669"/>
    <property type="project" value="InterPro"/>
</dbReference>
<dbReference type="SUPFAM" id="SSF46689">
    <property type="entry name" value="Homeodomain-like"/>
    <property type="match status" value="2"/>
</dbReference>
<dbReference type="EMBL" id="CP052757">
    <property type="protein sequence ID" value="QJW37539.1"/>
    <property type="molecule type" value="Genomic_DNA"/>
</dbReference>
<organism evidence="6 7">
    <name type="scientific">Cellulosimicrobium protaetiae</name>
    <dbReference type="NCBI Taxonomy" id="2587808"/>
    <lineage>
        <taxon>Bacteria</taxon>
        <taxon>Bacillati</taxon>
        <taxon>Actinomycetota</taxon>
        <taxon>Actinomycetes</taxon>
        <taxon>Micrococcales</taxon>
        <taxon>Promicromonosporaceae</taxon>
        <taxon>Cellulosimicrobium</taxon>
    </lineage>
</organism>
<dbReference type="SMART" id="SM00342">
    <property type="entry name" value="HTH_ARAC"/>
    <property type="match status" value="1"/>
</dbReference>
<evidence type="ECO:0000256" key="3">
    <source>
        <dbReference type="ARBA" id="ARBA00023163"/>
    </source>
</evidence>
<feature type="region of interest" description="Disordered" evidence="4">
    <location>
        <begin position="339"/>
        <end position="367"/>
    </location>
</feature>
<reference evidence="6 7" key="1">
    <citation type="journal article" date="2022" name="Int. J. Syst. Evol. Microbiol.">
        <title>Cellulosimicrobium protaetiae sp. nov., isolated from the gut of the larva of Protaetia brevitarsis seulensis.</title>
        <authorList>
            <person name="Le Han H."/>
            <person name="Nguyen T.T.H."/>
            <person name="Li Z."/>
            <person name="Shin N.R."/>
            <person name="Kim S.G."/>
        </authorList>
    </citation>
    <scope>NUCLEOTIDE SEQUENCE [LARGE SCALE GENOMIC DNA]</scope>
    <source>
        <strain evidence="6 7">BI34</strain>
    </source>
</reference>
<dbReference type="InterPro" id="IPR018060">
    <property type="entry name" value="HTH_AraC"/>
</dbReference>
<dbReference type="InterPro" id="IPR029062">
    <property type="entry name" value="Class_I_gatase-like"/>
</dbReference>